<keyword evidence="3 5" id="KW-1133">Transmembrane helix</keyword>
<dbReference type="SUPFAM" id="SSF81665">
    <property type="entry name" value="Calcium ATPase, transmembrane domain M"/>
    <property type="match status" value="2"/>
</dbReference>
<dbReference type="Pfam" id="PF13246">
    <property type="entry name" value="Cation_ATPase"/>
    <property type="match status" value="1"/>
</dbReference>
<dbReference type="InterPro" id="IPR036412">
    <property type="entry name" value="HAD-like_sf"/>
</dbReference>
<comment type="caution">
    <text evidence="7">The sequence shown here is derived from an EMBL/GenBank/DDBJ whole genome shotgun (WGS) entry which is preliminary data.</text>
</comment>
<evidence type="ECO:0000256" key="4">
    <source>
        <dbReference type="ARBA" id="ARBA00023136"/>
    </source>
</evidence>
<dbReference type="PANTHER" id="PTHR42861">
    <property type="entry name" value="CALCIUM-TRANSPORTING ATPASE"/>
    <property type="match status" value="1"/>
</dbReference>
<dbReference type="InterPro" id="IPR023298">
    <property type="entry name" value="ATPase_P-typ_TM_dom_sf"/>
</dbReference>
<evidence type="ECO:0000256" key="2">
    <source>
        <dbReference type="ARBA" id="ARBA00022692"/>
    </source>
</evidence>
<dbReference type="InterPro" id="IPR023214">
    <property type="entry name" value="HAD_sf"/>
</dbReference>
<dbReference type="EMBL" id="JADAQX010001222">
    <property type="protein sequence ID" value="KAF8817917.1"/>
    <property type="molecule type" value="Genomic_DNA"/>
</dbReference>
<reference evidence="7 8" key="1">
    <citation type="journal article" date="2020" name="bioRxiv">
        <title>Metabolic contributions of an alphaproteobacterial endosymbiont in the apicomplexan Cardiosporidium cionae.</title>
        <authorList>
            <person name="Hunter E.S."/>
            <person name="Paight C.J."/>
            <person name="Lane C.E."/>
        </authorList>
    </citation>
    <scope>NUCLEOTIDE SEQUENCE [LARGE SCALE GENOMIC DNA]</scope>
    <source>
        <strain evidence="7">ESH_2018</strain>
    </source>
</reference>
<dbReference type="Pfam" id="PF00689">
    <property type="entry name" value="Cation_ATPase_C"/>
    <property type="match status" value="2"/>
</dbReference>
<feature type="transmembrane region" description="Helical" evidence="5">
    <location>
        <begin position="395"/>
        <end position="416"/>
    </location>
</feature>
<name>A0ABQ7J476_9APIC</name>
<dbReference type="NCBIfam" id="TIGR01494">
    <property type="entry name" value="ATPase_P-type"/>
    <property type="match status" value="1"/>
</dbReference>
<feature type="transmembrane region" description="Helical" evidence="5">
    <location>
        <begin position="600"/>
        <end position="626"/>
    </location>
</feature>
<dbReference type="Proteomes" id="UP000823046">
    <property type="component" value="Unassembled WGS sequence"/>
</dbReference>
<evidence type="ECO:0000259" key="6">
    <source>
        <dbReference type="Pfam" id="PF00689"/>
    </source>
</evidence>
<dbReference type="Gene3D" id="1.20.1110.10">
    <property type="entry name" value="Calcium-transporting ATPase, transmembrane domain"/>
    <property type="match status" value="2"/>
</dbReference>
<evidence type="ECO:0000256" key="1">
    <source>
        <dbReference type="ARBA" id="ARBA00004141"/>
    </source>
</evidence>
<dbReference type="PRINTS" id="PR00120">
    <property type="entry name" value="HATPASE"/>
</dbReference>
<dbReference type="InterPro" id="IPR023299">
    <property type="entry name" value="ATPase_P-typ_cyto_dom_N"/>
</dbReference>
<organism evidence="7 8">
    <name type="scientific">Cardiosporidium cionae</name>
    <dbReference type="NCBI Taxonomy" id="476202"/>
    <lineage>
        <taxon>Eukaryota</taxon>
        <taxon>Sar</taxon>
        <taxon>Alveolata</taxon>
        <taxon>Apicomplexa</taxon>
        <taxon>Aconoidasida</taxon>
        <taxon>Nephromycida</taxon>
        <taxon>Cardiosporidium</taxon>
    </lineage>
</organism>
<evidence type="ECO:0000313" key="7">
    <source>
        <dbReference type="EMBL" id="KAF8817917.1"/>
    </source>
</evidence>
<dbReference type="InterPro" id="IPR001757">
    <property type="entry name" value="P_typ_ATPase"/>
</dbReference>
<feature type="transmembrane region" description="Helical" evidence="5">
    <location>
        <begin position="428"/>
        <end position="447"/>
    </location>
</feature>
<gene>
    <name evidence="7" type="ORF">IE077_000419</name>
</gene>
<dbReference type="Pfam" id="PF00702">
    <property type="entry name" value="Hydrolase"/>
    <property type="match status" value="1"/>
</dbReference>
<sequence length="801" mass="89403">TLTTNEMTCVKLIVPQSPLAVTEYNVEGTYFTPVGKILVKEDSLWKQFGNIKNSDAHLIWLAKCASNCNNSKLVYHGGKFDIQGEPTEAAILVLIEKMGCPDSALNERNLQIRNRLDPMVFCNYWKNQSKILATLEFTRERKSMSVLCKDEKIDGNILYVKGAPESIIERCSSCMLPDGKCFTLTDEMKQNLLKNVNFMAKEALRVLAFAISYECGSLSSYTGPSHPAHQHLLDHSNYANAGIKVMMITGDNQTTAESIALKIGILSSPSRSTVDNVQPHMASISSTYPMKSVTEFDQCKIKREKNGLVFSRMEPRHKQIVVKSLKNKNEVVAVTGDGVNDAPALKMADIGISMGITGTEVAKEASDMILADDDFSNIVAAVQEGRSIYNNMKAFIRYLISSNIGEVASIFFTAALGIPEGLVPVQLLWVNLVTDGLPAIALGIIYFKEFIIFDGSIHERIHRRKCIYIYTFTPLSSPPPLSSFTFTSSFTSPFTFTSIFLHLSFHLLLFLHLHLFFHLHLSFHLPSPSPLPSPPSSFTSLFLHLPLPSPPPLPSPLLSSSFTSLSTLLLVYFSILGFNPPDTNVMNMPPRRRDEKLISGWVFFRYLMIGLYVGAATVGIFIWWYVLGVDPTDGHTLIPFSYLSKWGECNRWEEFSVNTIYGMNPEDPCTYFTAGKIKASTLCLTVLVIIEMLNALNALSEYESLLRMPPWANPYLMLAIGGSILVHCGILYIPFLAKMFGVVPLSLHDWGWVIVWSLPVIFIDEFLKFFGRSVILNTSRGNKILSENKLINPPATSLKWD</sequence>
<evidence type="ECO:0000256" key="3">
    <source>
        <dbReference type="ARBA" id="ARBA00022989"/>
    </source>
</evidence>
<keyword evidence="2 5" id="KW-0812">Transmembrane</keyword>
<feature type="domain" description="Cation-transporting P-type ATPase C-terminal" evidence="6">
    <location>
        <begin position="575"/>
        <end position="770"/>
    </location>
</feature>
<dbReference type="Gene3D" id="3.40.1110.10">
    <property type="entry name" value="Calcium-transporting ATPase, cytoplasmic domain N"/>
    <property type="match status" value="1"/>
</dbReference>
<dbReference type="Gene3D" id="3.40.50.1000">
    <property type="entry name" value="HAD superfamily/HAD-like"/>
    <property type="match status" value="1"/>
</dbReference>
<accession>A0ABQ7J476</accession>
<keyword evidence="8" id="KW-1185">Reference proteome</keyword>
<dbReference type="SUPFAM" id="SSF56784">
    <property type="entry name" value="HAD-like"/>
    <property type="match status" value="1"/>
</dbReference>
<dbReference type="InterPro" id="IPR006068">
    <property type="entry name" value="ATPase_P-typ_cation-transptr_C"/>
</dbReference>
<evidence type="ECO:0000313" key="8">
    <source>
        <dbReference type="Proteomes" id="UP000823046"/>
    </source>
</evidence>
<feature type="transmembrane region" description="Helical" evidence="5">
    <location>
        <begin position="711"/>
        <end position="735"/>
    </location>
</feature>
<feature type="domain" description="Cation-transporting P-type ATPase C-terminal" evidence="6">
    <location>
        <begin position="421"/>
        <end position="444"/>
    </location>
</feature>
<feature type="non-terminal residue" evidence="7">
    <location>
        <position position="1"/>
    </location>
</feature>
<evidence type="ECO:0000256" key="5">
    <source>
        <dbReference type="SAM" id="Phobius"/>
    </source>
</evidence>
<feature type="transmembrane region" description="Helical" evidence="5">
    <location>
        <begin position="499"/>
        <end position="521"/>
    </location>
</feature>
<feature type="transmembrane region" description="Helical" evidence="5">
    <location>
        <begin position="750"/>
        <end position="770"/>
    </location>
</feature>
<comment type="subcellular location">
    <subcellularLocation>
        <location evidence="1">Membrane</location>
        <topology evidence="1">Multi-pass membrane protein</topology>
    </subcellularLocation>
</comment>
<feature type="transmembrane region" description="Helical" evidence="5">
    <location>
        <begin position="557"/>
        <end position="579"/>
    </location>
</feature>
<protein>
    <submittedName>
        <fullName evidence="7">Sarco/endoplasmic reticulum Ca2+-ATPase</fullName>
    </submittedName>
</protein>
<proteinExistence type="predicted"/>
<keyword evidence="4 5" id="KW-0472">Membrane</keyword>
<feature type="transmembrane region" description="Helical" evidence="5">
    <location>
        <begin position="679"/>
        <end position="699"/>
    </location>
</feature>
<dbReference type="SUPFAM" id="SSF81660">
    <property type="entry name" value="Metal cation-transporting ATPase, ATP-binding domain N"/>
    <property type="match status" value="1"/>
</dbReference>